<name>A0ABW0N093_9ACTN</name>
<gene>
    <name evidence="2" type="ORF">ACFPKY_07900</name>
</gene>
<reference evidence="3" key="1">
    <citation type="journal article" date="2019" name="Int. J. Syst. Evol. Microbiol.">
        <title>The Global Catalogue of Microorganisms (GCM) 10K type strain sequencing project: providing services to taxonomists for standard genome sequencing and annotation.</title>
        <authorList>
            <consortium name="The Broad Institute Genomics Platform"/>
            <consortium name="The Broad Institute Genome Sequencing Center for Infectious Disease"/>
            <person name="Wu L."/>
            <person name="Ma J."/>
        </authorList>
    </citation>
    <scope>NUCLEOTIDE SEQUENCE [LARGE SCALE GENOMIC DNA]</scope>
    <source>
        <strain evidence="3">KACC 13778</strain>
    </source>
</reference>
<evidence type="ECO:0000313" key="2">
    <source>
        <dbReference type="EMBL" id="MFC5493018.1"/>
    </source>
</evidence>
<dbReference type="EMBL" id="JBHSMD010000002">
    <property type="protein sequence ID" value="MFC5493018.1"/>
    <property type="molecule type" value="Genomic_DNA"/>
</dbReference>
<dbReference type="Gene3D" id="2.130.10.10">
    <property type="entry name" value="YVTN repeat-like/Quinoprotein amine dehydrogenase"/>
    <property type="match status" value="1"/>
</dbReference>
<evidence type="ECO:0000313" key="3">
    <source>
        <dbReference type="Proteomes" id="UP001595956"/>
    </source>
</evidence>
<protein>
    <recommendedName>
        <fullName evidence="4">YncE family protein</fullName>
    </recommendedName>
</protein>
<dbReference type="PROSITE" id="PS51257">
    <property type="entry name" value="PROKAR_LIPOPROTEIN"/>
    <property type="match status" value="1"/>
</dbReference>
<dbReference type="Proteomes" id="UP001595956">
    <property type="component" value="Unassembled WGS sequence"/>
</dbReference>
<dbReference type="InterPro" id="IPR051200">
    <property type="entry name" value="Host-pathogen_enzymatic-act"/>
</dbReference>
<accession>A0ABW0N093</accession>
<organism evidence="2 3">
    <name type="scientific">Nocardioides caricicola</name>
    <dbReference type="NCBI Taxonomy" id="634770"/>
    <lineage>
        <taxon>Bacteria</taxon>
        <taxon>Bacillati</taxon>
        <taxon>Actinomycetota</taxon>
        <taxon>Actinomycetes</taxon>
        <taxon>Propionibacteriales</taxon>
        <taxon>Nocardioidaceae</taxon>
        <taxon>Nocardioides</taxon>
    </lineage>
</organism>
<dbReference type="InterPro" id="IPR015943">
    <property type="entry name" value="WD40/YVTN_repeat-like_dom_sf"/>
</dbReference>
<keyword evidence="3" id="KW-1185">Reference proteome</keyword>
<dbReference type="PANTHER" id="PTHR47197">
    <property type="entry name" value="PROTEIN NIRF"/>
    <property type="match status" value="1"/>
</dbReference>
<dbReference type="PANTHER" id="PTHR47197:SF3">
    <property type="entry name" value="DIHYDRO-HEME D1 DEHYDROGENASE"/>
    <property type="match status" value="1"/>
</dbReference>
<comment type="caution">
    <text evidence="2">The sequence shown here is derived from an EMBL/GenBank/DDBJ whole genome shotgun (WGS) entry which is preliminary data.</text>
</comment>
<evidence type="ECO:0008006" key="4">
    <source>
        <dbReference type="Google" id="ProtNLM"/>
    </source>
</evidence>
<dbReference type="RefSeq" id="WP_345171739.1">
    <property type="nucleotide sequence ID" value="NZ_BAABFQ010000003.1"/>
</dbReference>
<dbReference type="SUPFAM" id="SSF63825">
    <property type="entry name" value="YWTD domain"/>
    <property type="match status" value="1"/>
</dbReference>
<feature type="region of interest" description="Disordered" evidence="1">
    <location>
        <begin position="18"/>
        <end position="37"/>
    </location>
</feature>
<proteinExistence type="predicted"/>
<evidence type="ECO:0000256" key="1">
    <source>
        <dbReference type="SAM" id="MobiDB-lite"/>
    </source>
</evidence>
<sequence>MRAPLAALAAAAILASGCSGDESESEPAPDPRAPEVTELESGPVGVAEVNGEAWTTLVRENAVRPGDGELIEVGEFPLRLVDTPTGVWVSVIGDGTIVQIDADTGEVLSTVPIEPKGSEPEGIAWDGESLWVVDQDAGRVLQLDSDGSETASYPTDDAPRLVAVGESGIWVANYGGSSVSRVHDGRVKTVPVPGCTGPQDLAEVAGKVWVSCTLSGKVIVLDAGTMKQVGEIPDVPDADAVVAGDGSVYVVGQSGPTVYVVDPETSTVAEKLVLDDAPPTGENVGAAVVGADLVVTHPEVRKIYSLPLP</sequence>